<name>A0A6B3LBH7_9BACT</name>
<dbReference type="Gene3D" id="3.40.50.300">
    <property type="entry name" value="P-loop containing nucleotide triphosphate hydrolases"/>
    <property type="match status" value="1"/>
</dbReference>
<dbReference type="HAMAP" id="MF_00185">
    <property type="entry name" value="IPP_trans"/>
    <property type="match status" value="1"/>
</dbReference>
<comment type="function">
    <text evidence="2 10 12">Catalyzes the transfer of a dimethylallyl group onto the adenine at position 37 in tRNAs that read codons beginning with uridine, leading to the formation of N6-(dimethylallyl)adenosine (i(6)A).</text>
</comment>
<dbReference type="GO" id="GO:0005524">
    <property type="term" value="F:ATP binding"/>
    <property type="evidence" value="ECO:0007669"/>
    <property type="project" value="UniProtKB-UniRule"/>
</dbReference>
<dbReference type="EC" id="2.5.1.75" evidence="10"/>
<evidence type="ECO:0000256" key="10">
    <source>
        <dbReference type="HAMAP-Rule" id="MF_00185"/>
    </source>
</evidence>
<comment type="subunit">
    <text evidence="10">Monomer.</text>
</comment>
<evidence type="ECO:0000256" key="3">
    <source>
        <dbReference type="ARBA" id="ARBA00005842"/>
    </source>
</evidence>
<dbReference type="PANTHER" id="PTHR11088">
    <property type="entry name" value="TRNA DIMETHYLALLYLTRANSFERASE"/>
    <property type="match status" value="1"/>
</dbReference>
<evidence type="ECO:0000256" key="6">
    <source>
        <dbReference type="ARBA" id="ARBA00022741"/>
    </source>
</evidence>
<dbReference type="EMBL" id="CP066776">
    <property type="protein sequence ID" value="QQL44877.1"/>
    <property type="molecule type" value="Genomic_DNA"/>
</dbReference>
<feature type="binding site" evidence="10">
    <location>
        <begin position="21"/>
        <end position="26"/>
    </location>
    <ligand>
        <name>substrate</name>
    </ligand>
</feature>
<keyword evidence="4 10" id="KW-0808">Transferase</keyword>
<feature type="site" description="Interaction with substrate tRNA" evidence="10">
    <location>
        <position position="110"/>
    </location>
</feature>
<evidence type="ECO:0000313" key="14">
    <source>
        <dbReference type="EMBL" id="QQL44877.1"/>
    </source>
</evidence>
<evidence type="ECO:0000256" key="13">
    <source>
        <dbReference type="RuleBase" id="RU003785"/>
    </source>
</evidence>
<feature type="site" description="Interaction with substrate tRNA" evidence="10">
    <location>
        <position position="133"/>
    </location>
</feature>
<dbReference type="PANTHER" id="PTHR11088:SF60">
    <property type="entry name" value="TRNA DIMETHYLALLYLTRANSFERASE"/>
    <property type="match status" value="1"/>
</dbReference>
<dbReference type="Gene3D" id="1.10.287.890">
    <property type="entry name" value="Crystal structure of tRNA isopentenylpyrophosphate transferase (bh2366) domain"/>
    <property type="match status" value="1"/>
</dbReference>
<dbReference type="InterPro" id="IPR027417">
    <property type="entry name" value="P-loop_NTPase"/>
</dbReference>
<dbReference type="AlphaFoldDB" id="A0A6B3LBH7"/>
<dbReference type="Proteomes" id="UP000475117">
    <property type="component" value="Chromosome"/>
</dbReference>
<comment type="similarity">
    <text evidence="3 10 13">Belongs to the IPP transferase family.</text>
</comment>
<dbReference type="GO" id="GO:0006400">
    <property type="term" value="P:tRNA modification"/>
    <property type="evidence" value="ECO:0007669"/>
    <property type="project" value="TreeGrafter"/>
</dbReference>
<evidence type="ECO:0000256" key="11">
    <source>
        <dbReference type="RuleBase" id="RU003783"/>
    </source>
</evidence>
<keyword evidence="15" id="KW-1185">Reference proteome</keyword>
<sequence>MSATPPELIRQSNAVFVTGPTASGKSAQAVEVAKVIDGEIINADPYQSYAGMPILTAQPEPELTSQVPHHLYSVTPLAQDLTAADFATQVARTATEIHQRGKRPVIVSGSGLYIKALTHGLDTTLPAADPKMRAALEATPLSTLVDQLRELDPASAVTIDLQNPRRVIRTLEICLLTGKRASELRKGWDPESVSWVNGVFIDVDRVALAERIQARTEAMFAHGLIDEVRKLDNCIISTTAENTLGLSIVREVIADRMSIEYAIEQIVTLTRRYSKRQRTWFRKESALTPIPVDNDEDASPADLTQRIIASLG</sequence>
<keyword evidence="5 10" id="KW-0819">tRNA processing</keyword>
<dbReference type="RefSeq" id="WP_164364699.1">
    <property type="nucleotide sequence ID" value="NZ_CP066776.1"/>
</dbReference>
<evidence type="ECO:0000256" key="8">
    <source>
        <dbReference type="ARBA" id="ARBA00022842"/>
    </source>
</evidence>
<reference evidence="14 15" key="1">
    <citation type="submission" date="2020-12" db="EMBL/GenBank/DDBJ databases">
        <title>Sulforoseuscoccus oceanibium gen. nov., sp. nov., a representative of the phylum Verrucomicrobia with special cytoplasmic membrane, and proposal of Sulforoseuscoccusaceae fam. nov.</title>
        <authorList>
            <person name="Xi F."/>
        </authorList>
    </citation>
    <scope>NUCLEOTIDE SEQUENCE [LARGE SCALE GENOMIC DNA]</scope>
    <source>
        <strain evidence="14 15">T37</strain>
    </source>
</reference>
<dbReference type="Pfam" id="PF01715">
    <property type="entry name" value="IPPT"/>
    <property type="match status" value="1"/>
</dbReference>
<organism evidence="14 15">
    <name type="scientific">Sulfuriroseicoccus oceanibius</name>
    <dbReference type="NCBI Taxonomy" id="2707525"/>
    <lineage>
        <taxon>Bacteria</taxon>
        <taxon>Pseudomonadati</taxon>
        <taxon>Verrucomicrobiota</taxon>
        <taxon>Verrucomicrobiia</taxon>
        <taxon>Verrucomicrobiales</taxon>
        <taxon>Verrucomicrobiaceae</taxon>
        <taxon>Sulfuriroseicoccus</taxon>
    </lineage>
</organism>
<evidence type="ECO:0000256" key="5">
    <source>
        <dbReference type="ARBA" id="ARBA00022694"/>
    </source>
</evidence>
<keyword evidence="8 10" id="KW-0460">Magnesium</keyword>
<dbReference type="InterPro" id="IPR018022">
    <property type="entry name" value="IPT"/>
</dbReference>
<evidence type="ECO:0000313" key="15">
    <source>
        <dbReference type="Proteomes" id="UP000475117"/>
    </source>
</evidence>
<evidence type="ECO:0000256" key="7">
    <source>
        <dbReference type="ARBA" id="ARBA00022840"/>
    </source>
</evidence>
<evidence type="ECO:0000256" key="12">
    <source>
        <dbReference type="RuleBase" id="RU003784"/>
    </source>
</evidence>
<dbReference type="NCBIfam" id="TIGR00174">
    <property type="entry name" value="miaA"/>
    <property type="match status" value="1"/>
</dbReference>
<proteinExistence type="inferred from homology"/>
<evidence type="ECO:0000256" key="4">
    <source>
        <dbReference type="ARBA" id="ARBA00022679"/>
    </source>
</evidence>
<keyword evidence="7 10" id="KW-0067">ATP-binding</keyword>
<feature type="binding site" evidence="10">
    <location>
        <begin position="19"/>
        <end position="26"/>
    </location>
    <ligand>
        <name>ATP</name>
        <dbReference type="ChEBI" id="CHEBI:30616"/>
    </ligand>
</feature>
<comment type="cofactor">
    <cofactor evidence="1 10">
        <name>Mg(2+)</name>
        <dbReference type="ChEBI" id="CHEBI:18420"/>
    </cofactor>
</comment>
<evidence type="ECO:0000256" key="2">
    <source>
        <dbReference type="ARBA" id="ARBA00003213"/>
    </source>
</evidence>
<protein>
    <recommendedName>
        <fullName evidence="10">tRNA dimethylallyltransferase</fullName>
        <ecNumber evidence="10">2.5.1.75</ecNumber>
    </recommendedName>
    <alternativeName>
        <fullName evidence="10">Dimethylallyl diphosphate:tRNA dimethylallyltransferase</fullName>
        <shortName evidence="10">DMAPP:tRNA dimethylallyltransferase</shortName>
        <shortName evidence="10">DMATase</shortName>
    </alternativeName>
    <alternativeName>
        <fullName evidence="10">Isopentenyl-diphosphate:tRNA isopentenyltransferase</fullName>
        <shortName evidence="10">IPP transferase</shortName>
        <shortName evidence="10">IPPT</shortName>
        <shortName evidence="10">IPTase</shortName>
    </alternativeName>
</protein>
<dbReference type="KEGG" id="soa:G3M56_013520"/>
<dbReference type="InterPro" id="IPR039657">
    <property type="entry name" value="Dimethylallyltransferase"/>
</dbReference>
<keyword evidence="6 10" id="KW-0547">Nucleotide-binding</keyword>
<dbReference type="Gene3D" id="1.10.20.140">
    <property type="match status" value="1"/>
</dbReference>
<accession>A0A6B3LBH7</accession>
<evidence type="ECO:0000256" key="9">
    <source>
        <dbReference type="ARBA" id="ARBA00049563"/>
    </source>
</evidence>
<evidence type="ECO:0000256" key="1">
    <source>
        <dbReference type="ARBA" id="ARBA00001946"/>
    </source>
</evidence>
<gene>
    <name evidence="10 14" type="primary">miaA</name>
    <name evidence="14" type="ORF">G3M56_013520</name>
</gene>
<comment type="catalytic activity">
    <reaction evidence="9 10 11">
        <text>adenosine(37) in tRNA + dimethylallyl diphosphate = N(6)-dimethylallyladenosine(37) in tRNA + diphosphate</text>
        <dbReference type="Rhea" id="RHEA:26482"/>
        <dbReference type="Rhea" id="RHEA-COMP:10162"/>
        <dbReference type="Rhea" id="RHEA-COMP:10375"/>
        <dbReference type="ChEBI" id="CHEBI:33019"/>
        <dbReference type="ChEBI" id="CHEBI:57623"/>
        <dbReference type="ChEBI" id="CHEBI:74411"/>
        <dbReference type="ChEBI" id="CHEBI:74415"/>
        <dbReference type="EC" id="2.5.1.75"/>
    </reaction>
</comment>
<dbReference type="GO" id="GO:0052381">
    <property type="term" value="F:tRNA dimethylallyltransferase activity"/>
    <property type="evidence" value="ECO:0007669"/>
    <property type="project" value="UniProtKB-UniRule"/>
</dbReference>
<dbReference type="SUPFAM" id="SSF52540">
    <property type="entry name" value="P-loop containing nucleoside triphosphate hydrolases"/>
    <property type="match status" value="2"/>
</dbReference>
<comment type="caution">
    <text evidence="10">Lacks conserved residue(s) required for the propagation of feature annotation.</text>
</comment>